<reference evidence="1" key="1">
    <citation type="submission" date="2021-01" db="EMBL/GenBank/DDBJ databases">
        <title>Whole genome shotgun sequence of Rugosimonospora africana NBRC 104875.</title>
        <authorList>
            <person name="Komaki H."/>
            <person name="Tamura T."/>
        </authorList>
    </citation>
    <scope>NUCLEOTIDE SEQUENCE</scope>
    <source>
        <strain evidence="1">NBRC 104875</strain>
    </source>
</reference>
<comment type="caution">
    <text evidence="1">The sequence shown here is derived from an EMBL/GenBank/DDBJ whole genome shotgun (WGS) entry which is preliminary data.</text>
</comment>
<proteinExistence type="predicted"/>
<dbReference type="InterPro" id="IPR046828">
    <property type="entry name" value="RepSA"/>
</dbReference>
<accession>A0A8J3VUY4</accession>
<keyword evidence="2" id="KW-1185">Reference proteome</keyword>
<sequence>MTVSTLTVVPEASASGTAPCAEPDSLTLSLLARSTDTHRQALARAARADFPAWVRHVRAASACARPIRLHGTMSTIEAETGRLLSTVDTADLPDGVIYKPCGNRREALCPSCSARYKRDAYQIVRAGLVGGKGVPESVSAHPAVFPTFTAPSFGEVHTRYVRRHTCTKRKDCDCRPEPCHARRNNPRCPHGRPLACFARHADIDTLLGAPLCPDCYDYPAQVVWNVLAGELWRRTTEAIRKYMNRLARARGIEPKSIRLAMGKAAEMQRRGVVHFHAIIRLDGANPDDRGDRTILPPPPGFTAQDLVDAVDHAAGTEFTTKPHWINPDGWRIGWGDQILTKIIAKVPTGVDGEVTDAAVAAYLAKYATKSTEAAGMVAGRLTPDTIDLFANTQGTHAQRLVAACWALGRPQEWRRLIRWAHMLGFGGHFFTKSRTYSVSFGFLRDQRIVFRRTESGGPGRDEAVPEQSTTLVVNFLQFVGAGWHTTADAMLANTSAALAREHQQAAQAELATLAA</sequence>
<dbReference type="AlphaFoldDB" id="A0A8J3VUY4"/>
<dbReference type="Pfam" id="PF20199">
    <property type="entry name" value="RepSA"/>
    <property type="match status" value="1"/>
</dbReference>
<gene>
    <name evidence="1" type="ORF">Raf01_73400</name>
</gene>
<evidence type="ECO:0000313" key="1">
    <source>
        <dbReference type="EMBL" id="GIH19168.1"/>
    </source>
</evidence>
<dbReference type="Proteomes" id="UP000642748">
    <property type="component" value="Unassembled WGS sequence"/>
</dbReference>
<organism evidence="1 2">
    <name type="scientific">Rugosimonospora africana</name>
    <dbReference type="NCBI Taxonomy" id="556532"/>
    <lineage>
        <taxon>Bacteria</taxon>
        <taxon>Bacillati</taxon>
        <taxon>Actinomycetota</taxon>
        <taxon>Actinomycetes</taxon>
        <taxon>Micromonosporales</taxon>
        <taxon>Micromonosporaceae</taxon>
        <taxon>Rugosimonospora</taxon>
    </lineage>
</organism>
<protein>
    <submittedName>
        <fullName evidence="1">Plasmid replication initiator protein</fullName>
    </submittedName>
</protein>
<name>A0A8J3VUY4_9ACTN</name>
<evidence type="ECO:0000313" key="2">
    <source>
        <dbReference type="Proteomes" id="UP000642748"/>
    </source>
</evidence>
<dbReference type="RefSeq" id="WP_239134244.1">
    <property type="nucleotide sequence ID" value="NZ_BONZ01000077.1"/>
</dbReference>
<dbReference type="EMBL" id="BONZ01000077">
    <property type="protein sequence ID" value="GIH19168.1"/>
    <property type="molecule type" value="Genomic_DNA"/>
</dbReference>